<dbReference type="EMBL" id="FWXF01000009">
    <property type="protein sequence ID" value="SMC24119.1"/>
    <property type="molecule type" value="Genomic_DNA"/>
</dbReference>
<evidence type="ECO:0000256" key="6">
    <source>
        <dbReference type="ARBA" id="ARBA00022605"/>
    </source>
</evidence>
<dbReference type="InterPro" id="IPR000891">
    <property type="entry name" value="PYR_CT"/>
</dbReference>
<evidence type="ECO:0000256" key="4">
    <source>
        <dbReference type="ARBA" id="ARBA00018198"/>
    </source>
</evidence>
<dbReference type="STRING" id="1121390.SAMN02746041_01945"/>
<evidence type="ECO:0000313" key="11">
    <source>
        <dbReference type="EMBL" id="SMC24119.1"/>
    </source>
</evidence>
<dbReference type="InterPro" id="IPR050073">
    <property type="entry name" value="2-IPM_HCS-like"/>
</dbReference>
<keyword evidence="12" id="KW-1185">Reference proteome</keyword>
<evidence type="ECO:0000256" key="1">
    <source>
        <dbReference type="ARBA" id="ARBA00004689"/>
    </source>
</evidence>
<sequence>MRPIRIFDTTLRDGEKSPGTVLSVQEKVRLARQLARLGVDVLEAGFPAASAEQFQAVEAIARQVQGPVIAALARPTHAKDFEMAAEALEAAAKPRIHTFVPVSPSYRRHFLKMDVKECLALTERGVRSALQKVPEVEFSLVDALRAPLEDAVAMARVAAEAGAQVVNIADTVGYAAPAEVERLMEAVAAGLASFPDVVLSIHCHNDLGLAVANSLAAIGAGAGQVHCTVNGIGERAGNAALEELAAMLKARQDHFQCETGIRFQRLGPTCRLVKRLTGIGIQPHKPIVGANAFVYETTVPQLADAAEQPPYQIVDPRELGMADQANELPRDMTREGLADAADRLGYRLEDDELDRCWQAFLDLRDRKEKLFESDLESLLDEQMKAPEARYRLLYLNVSAGSISVPNATVQMEVDGEVIQDAGFGQGPVDAAFKTICKITRRFPKLVRYEVNAVTSGTDALGEVCVRLEEDGQWALGRSVATDVVLASAQALIHALNKLEQSREATPISEFALLEDWEPRL</sequence>
<dbReference type="AlphaFoldDB" id="A0A1W1XJH0"/>
<evidence type="ECO:0000256" key="7">
    <source>
        <dbReference type="ARBA" id="ARBA00022679"/>
    </source>
</evidence>
<evidence type="ECO:0000259" key="10">
    <source>
        <dbReference type="PROSITE" id="PS50991"/>
    </source>
</evidence>
<dbReference type="Proteomes" id="UP000192783">
    <property type="component" value="Unassembled WGS sequence"/>
</dbReference>
<name>A0A1W1XJH0_9BACT</name>
<evidence type="ECO:0000256" key="9">
    <source>
        <dbReference type="ARBA" id="ARBA00023304"/>
    </source>
</evidence>
<dbReference type="PROSITE" id="PS50991">
    <property type="entry name" value="PYR_CT"/>
    <property type="match status" value="1"/>
</dbReference>
<dbReference type="SMART" id="SM00917">
    <property type="entry name" value="LeuA_dimer"/>
    <property type="match status" value="1"/>
</dbReference>
<dbReference type="FunFam" id="3.30.160.270:FF:000003">
    <property type="entry name" value="2-isopropylmalate synthase"/>
    <property type="match status" value="1"/>
</dbReference>
<dbReference type="SUPFAM" id="SSF110921">
    <property type="entry name" value="2-isopropylmalate synthase LeuA, allosteric (dimerisation) domain"/>
    <property type="match status" value="1"/>
</dbReference>
<dbReference type="PANTHER" id="PTHR10277">
    <property type="entry name" value="HOMOCITRATE SYNTHASE-RELATED"/>
    <property type="match status" value="1"/>
</dbReference>
<keyword evidence="9" id="KW-0100">Branched-chain amino acid biosynthesis</keyword>
<gene>
    <name evidence="11" type="ORF">SAMN02746041_01945</name>
</gene>
<keyword evidence="6" id="KW-0028">Amino-acid biosynthesis</keyword>
<dbReference type="GO" id="GO:0009098">
    <property type="term" value="P:L-leucine biosynthetic process"/>
    <property type="evidence" value="ECO:0007669"/>
    <property type="project" value="UniProtKB-KW"/>
</dbReference>
<protein>
    <recommendedName>
        <fullName evidence="4">2-isopropylmalate synthase</fullName>
        <ecNumber evidence="3">2.3.3.13</ecNumber>
    </recommendedName>
</protein>
<comment type="pathway">
    <text evidence="1">Amino-acid biosynthesis; L-leucine biosynthesis; L-leucine from 3-methyl-2-oxobutanoate: step 1/4.</text>
</comment>
<dbReference type="SUPFAM" id="SSF51569">
    <property type="entry name" value="Aldolase"/>
    <property type="match status" value="1"/>
</dbReference>
<dbReference type="FunFam" id="3.20.20.70:FF:000010">
    <property type="entry name" value="2-isopropylmalate synthase"/>
    <property type="match status" value="1"/>
</dbReference>
<feature type="domain" description="Pyruvate carboxyltransferase" evidence="10">
    <location>
        <begin position="4"/>
        <end position="267"/>
    </location>
</feature>
<proteinExistence type="inferred from homology"/>
<dbReference type="Gene3D" id="1.10.238.260">
    <property type="match status" value="1"/>
</dbReference>
<dbReference type="RefSeq" id="WP_084057676.1">
    <property type="nucleotide sequence ID" value="NZ_FWXF01000009.1"/>
</dbReference>
<evidence type="ECO:0000256" key="2">
    <source>
        <dbReference type="ARBA" id="ARBA00009396"/>
    </source>
</evidence>
<evidence type="ECO:0000256" key="3">
    <source>
        <dbReference type="ARBA" id="ARBA00012973"/>
    </source>
</evidence>
<evidence type="ECO:0000256" key="8">
    <source>
        <dbReference type="ARBA" id="ARBA00023211"/>
    </source>
</evidence>
<dbReference type="Pfam" id="PF00682">
    <property type="entry name" value="HMGL-like"/>
    <property type="match status" value="1"/>
</dbReference>
<dbReference type="Gene3D" id="3.20.20.70">
    <property type="entry name" value="Aldolase class I"/>
    <property type="match status" value="1"/>
</dbReference>
<dbReference type="OrthoDB" id="9804858at2"/>
<dbReference type="CDD" id="cd07940">
    <property type="entry name" value="DRE_TIM_IPMS"/>
    <property type="match status" value="1"/>
</dbReference>
<dbReference type="InterPro" id="IPR002034">
    <property type="entry name" value="AIPM/Hcit_synth_CS"/>
</dbReference>
<dbReference type="Gene3D" id="3.30.160.270">
    <property type="match status" value="1"/>
</dbReference>
<dbReference type="EC" id="2.3.3.13" evidence="3"/>
<accession>A0A1W1XJH0</accession>
<reference evidence="11 12" key="1">
    <citation type="submission" date="2017-04" db="EMBL/GenBank/DDBJ databases">
        <authorList>
            <person name="Afonso C.L."/>
            <person name="Miller P.J."/>
            <person name="Scott M.A."/>
            <person name="Spackman E."/>
            <person name="Goraichik I."/>
            <person name="Dimitrov K.M."/>
            <person name="Suarez D.L."/>
            <person name="Swayne D.E."/>
        </authorList>
    </citation>
    <scope>NUCLEOTIDE SEQUENCE [LARGE SCALE GENOMIC DNA]</scope>
    <source>
        <strain evidence="11 12">DSM 13146</strain>
    </source>
</reference>
<dbReference type="NCBIfam" id="NF002086">
    <property type="entry name" value="PRK00915.1-3"/>
    <property type="match status" value="1"/>
</dbReference>
<keyword evidence="7" id="KW-0808">Transferase</keyword>
<dbReference type="PANTHER" id="PTHR10277:SF9">
    <property type="entry name" value="2-ISOPROPYLMALATE SYNTHASE 1, CHLOROPLASTIC-RELATED"/>
    <property type="match status" value="1"/>
</dbReference>
<dbReference type="PROSITE" id="PS00816">
    <property type="entry name" value="AIPM_HOMOCIT_SYNTH_2"/>
    <property type="match status" value="1"/>
</dbReference>
<comment type="similarity">
    <text evidence="2">Belongs to the alpha-IPM synthase/homocitrate synthase family. LeuA type 1 subfamily.</text>
</comment>
<keyword evidence="8" id="KW-0464">Manganese</keyword>
<evidence type="ECO:0000313" key="12">
    <source>
        <dbReference type="Proteomes" id="UP000192783"/>
    </source>
</evidence>
<dbReference type="InterPro" id="IPR013709">
    <property type="entry name" value="2-isopropylmalate_synth_dimer"/>
</dbReference>
<evidence type="ECO:0000256" key="5">
    <source>
        <dbReference type="ARBA" id="ARBA00022430"/>
    </source>
</evidence>
<keyword evidence="5" id="KW-0432">Leucine biosynthesis</keyword>
<organism evidence="11 12">
    <name type="scientific">Desulfacinum hydrothermale DSM 13146</name>
    <dbReference type="NCBI Taxonomy" id="1121390"/>
    <lineage>
        <taxon>Bacteria</taxon>
        <taxon>Pseudomonadati</taxon>
        <taxon>Thermodesulfobacteriota</taxon>
        <taxon>Syntrophobacteria</taxon>
        <taxon>Syntrophobacterales</taxon>
        <taxon>Syntrophobacteraceae</taxon>
        <taxon>Desulfacinum</taxon>
    </lineage>
</organism>
<dbReference type="InterPro" id="IPR036230">
    <property type="entry name" value="LeuA_allosteric_dom_sf"/>
</dbReference>
<dbReference type="Pfam" id="PF08502">
    <property type="entry name" value="LeuA_dimer"/>
    <property type="match status" value="1"/>
</dbReference>
<dbReference type="GO" id="GO:0003852">
    <property type="term" value="F:2-isopropylmalate synthase activity"/>
    <property type="evidence" value="ECO:0007669"/>
    <property type="project" value="UniProtKB-EC"/>
</dbReference>
<dbReference type="InterPro" id="IPR013785">
    <property type="entry name" value="Aldolase_TIM"/>
</dbReference>